<name>X1EH89_9ZZZZ</name>
<dbReference type="AlphaFoldDB" id="X1EH89"/>
<evidence type="ECO:0000313" key="1">
    <source>
        <dbReference type="EMBL" id="GAH32701.1"/>
    </source>
</evidence>
<reference evidence="1" key="1">
    <citation type="journal article" date="2014" name="Front. Microbiol.">
        <title>High frequency of phylogenetically diverse reductive dehalogenase-homologous genes in deep subseafloor sedimentary metagenomes.</title>
        <authorList>
            <person name="Kawai M."/>
            <person name="Futagami T."/>
            <person name="Toyoda A."/>
            <person name="Takaki Y."/>
            <person name="Nishi S."/>
            <person name="Hori S."/>
            <person name="Arai W."/>
            <person name="Tsubouchi T."/>
            <person name="Morono Y."/>
            <person name="Uchiyama I."/>
            <person name="Ito T."/>
            <person name="Fujiyama A."/>
            <person name="Inagaki F."/>
            <person name="Takami H."/>
        </authorList>
    </citation>
    <scope>NUCLEOTIDE SEQUENCE</scope>
    <source>
        <strain evidence="1">Expedition CK06-06</strain>
    </source>
</reference>
<organism evidence="1">
    <name type="scientific">marine sediment metagenome</name>
    <dbReference type="NCBI Taxonomy" id="412755"/>
    <lineage>
        <taxon>unclassified sequences</taxon>
        <taxon>metagenomes</taxon>
        <taxon>ecological metagenomes</taxon>
    </lineage>
</organism>
<gene>
    <name evidence="1" type="ORF">S03H2_19845</name>
</gene>
<evidence type="ECO:0008006" key="2">
    <source>
        <dbReference type="Google" id="ProtNLM"/>
    </source>
</evidence>
<comment type="caution">
    <text evidence="1">The sequence shown here is derived from an EMBL/GenBank/DDBJ whole genome shotgun (WGS) entry which is preliminary data.</text>
</comment>
<proteinExistence type="predicted"/>
<sequence>MYHHIHSTDPDPEPHQHYEVHCGNCKWWGLIDQMRAIYKHNISLPGDVIPELACPMCLSDQYLEYKEE</sequence>
<dbReference type="EMBL" id="BARU01010404">
    <property type="protein sequence ID" value="GAH32701.1"/>
    <property type="molecule type" value="Genomic_DNA"/>
</dbReference>
<accession>X1EH89</accession>
<protein>
    <recommendedName>
        <fullName evidence="2">Rubredoxin-like domain-containing protein</fullName>
    </recommendedName>
</protein>